<gene>
    <name evidence="7" type="ORF">MNBD_GAMMA25-1480</name>
</gene>
<feature type="transmembrane region" description="Helical" evidence="6">
    <location>
        <begin position="171"/>
        <end position="190"/>
    </location>
</feature>
<reference evidence="7" key="1">
    <citation type="submission" date="2018-06" db="EMBL/GenBank/DDBJ databases">
        <authorList>
            <person name="Zhirakovskaya E."/>
        </authorList>
    </citation>
    <scope>NUCLEOTIDE SEQUENCE</scope>
</reference>
<dbReference type="PANTHER" id="PTHR30294:SF29">
    <property type="entry name" value="MULTIDRUG ABC TRANSPORTER PERMEASE YBHS-RELATED"/>
    <property type="match status" value="1"/>
</dbReference>
<dbReference type="InterPro" id="IPR051449">
    <property type="entry name" value="ABC-2_transporter_component"/>
</dbReference>
<evidence type="ECO:0000256" key="1">
    <source>
        <dbReference type="ARBA" id="ARBA00004651"/>
    </source>
</evidence>
<dbReference type="GO" id="GO:0140359">
    <property type="term" value="F:ABC-type transporter activity"/>
    <property type="evidence" value="ECO:0007669"/>
    <property type="project" value="InterPro"/>
</dbReference>
<evidence type="ECO:0000256" key="6">
    <source>
        <dbReference type="SAM" id="Phobius"/>
    </source>
</evidence>
<evidence type="ECO:0000313" key="7">
    <source>
        <dbReference type="EMBL" id="VAX11084.1"/>
    </source>
</evidence>
<dbReference type="GO" id="GO:0005886">
    <property type="term" value="C:plasma membrane"/>
    <property type="evidence" value="ECO:0007669"/>
    <property type="project" value="UniProtKB-SubCell"/>
</dbReference>
<dbReference type="AlphaFoldDB" id="A0A3B1BGZ6"/>
<name>A0A3B1BGZ6_9ZZZZ</name>
<keyword evidence="4 6" id="KW-1133">Transmembrane helix</keyword>
<accession>A0A3B1BGZ6</accession>
<sequence>MMIFTLAARELRGLFLSPLAWSILAVVQFILAWLFLSQLNDFIMLQPQLQMIDNAPGATELVIAPVYGSAAFIMMMVTPLLTMRLISEERQSGSIALLMSAPISMSEIIIGKFLGVFSFLLLMTLMLSLMPLSLFIAGPIDAGLLASLILALSLLLAAFTALGLYMSTLTLQPTVAAISTFGALLLLWILDWAGDKVGSEQASGLLSYLSILRHFEALGKGVFNSGDLIYYLLFTSLFLILSIRRLDADRLQH</sequence>
<feature type="transmembrane region" description="Helical" evidence="6">
    <location>
        <begin position="228"/>
        <end position="246"/>
    </location>
</feature>
<keyword evidence="5 6" id="KW-0472">Membrane</keyword>
<evidence type="ECO:0000256" key="3">
    <source>
        <dbReference type="ARBA" id="ARBA00022692"/>
    </source>
</evidence>
<dbReference type="EMBL" id="UOFY01000062">
    <property type="protein sequence ID" value="VAX11084.1"/>
    <property type="molecule type" value="Genomic_DNA"/>
</dbReference>
<feature type="transmembrane region" description="Helical" evidence="6">
    <location>
        <begin position="12"/>
        <end position="36"/>
    </location>
</feature>
<keyword evidence="3 6" id="KW-0812">Transmembrane</keyword>
<protein>
    <submittedName>
        <fullName evidence="7">Gliding motility-associated ABC transporter permease protein GldF</fullName>
    </submittedName>
</protein>
<comment type="subcellular location">
    <subcellularLocation>
        <location evidence="1">Cell membrane</location>
        <topology evidence="1">Multi-pass membrane protein</topology>
    </subcellularLocation>
</comment>
<proteinExistence type="predicted"/>
<feature type="transmembrane region" description="Helical" evidence="6">
    <location>
        <begin position="61"/>
        <end position="81"/>
    </location>
</feature>
<dbReference type="PANTHER" id="PTHR30294">
    <property type="entry name" value="MEMBRANE COMPONENT OF ABC TRANSPORTER YHHJ-RELATED"/>
    <property type="match status" value="1"/>
</dbReference>
<keyword evidence="2" id="KW-1003">Cell membrane</keyword>
<dbReference type="Pfam" id="PF12679">
    <property type="entry name" value="ABC2_membrane_2"/>
    <property type="match status" value="1"/>
</dbReference>
<evidence type="ECO:0000256" key="4">
    <source>
        <dbReference type="ARBA" id="ARBA00022989"/>
    </source>
</evidence>
<feature type="transmembrane region" description="Helical" evidence="6">
    <location>
        <begin position="142"/>
        <end position="164"/>
    </location>
</feature>
<evidence type="ECO:0000256" key="2">
    <source>
        <dbReference type="ARBA" id="ARBA00022475"/>
    </source>
</evidence>
<feature type="transmembrane region" description="Helical" evidence="6">
    <location>
        <begin position="113"/>
        <end position="136"/>
    </location>
</feature>
<organism evidence="7">
    <name type="scientific">hydrothermal vent metagenome</name>
    <dbReference type="NCBI Taxonomy" id="652676"/>
    <lineage>
        <taxon>unclassified sequences</taxon>
        <taxon>metagenomes</taxon>
        <taxon>ecological metagenomes</taxon>
    </lineage>
</organism>
<evidence type="ECO:0000256" key="5">
    <source>
        <dbReference type="ARBA" id="ARBA00023136"/>
    </source>
</evidence>